<dbReference type="InterPro" id="IPR029021">
    <property type="entry name" value="Prot-tyrosine_phosphatase-like"/>
</dbReference>
<dbReference type="PROSITE" id="PS50056">
    <property type="entry name" value="TYR_PHOSPHATASE_2"/>
    <property type="match status" value="1"/>
</dbReference>
<dbReference type="InterPro" id="IPR050561">
    <property type="entry name" value="PTP"/>
</dbReference>
<dbReference type="SUPFAM" id="SSF52799">
    <property type="entry name" value="(Phosphotyrosine protein) phosphatases II"/>
    <property type="match status" value="1"/>
</dbReference>
<evidence type="ECO:0000259" key="2">
    <source>
        <dbReference type="PROSITE" id="PS50056"/>
    </source>
</evidence>
<dbReference type="OrthoDB" id="266663at2759"/>
<protein>
    <submittedName>
        <fullName evidence="3">Phosphatases II</fullName>
    </submittedName>
</protein>
<reference evidence="3 4" key="1">
    <citation type="journal article" date="2019" name="Nat. Ecol. Evol.">
        <title>Megaphylogeny resolves global patterns of mushroom evolution.</title>
        <authorList>
            <person name="Varga T."/>
            <person name="Krizsan K."/>
            <person name="Foldi C."/>
            <person name="Dima B."/>
            <person name="Sanchez-Garcia M."/>
            <person name="Sanchez-Ramirez S."/>
            <person name="Szollosi G.J."/>
            <person name="Szarkandi J.G."/>
            <person name="Papp V."/>
            <person name="Albert L."/>
            <person name="Andreopoulos W."/>
            <person name="Angelini C."/>
            <person name="Antonin V."/>
            <person name="Barry K.W."/>
            <person name="Bougher N.L."/>
            <person name="Buchanan P."/>
            <person name="Buyck B."/>
            <person name="Bense V."/>
            <person name="Catcheside P."/>
            <person name="Chovatia M."/>
            <person name="Cooper J."/>
            <person name="Damon W."/>
            <person name="Desjardin D."/>
            <person name="Finy P."/>
            <person name="Geml J."/>
            <person name="Haridas S."/>
            <person name="Hughes K."/>
            <person name="Justo A."/>
            <person name="Karasinski D."/>
            <person name="Kautmanova I."/>
            <person name="Kiss B."/>
            <person name="Kocsube S."/>
            <person name="Kotiranta H."/>
            <person name="LaButti K.M."/>
            <person name="Lechner B.E."/>
            <person name="Liimatainen K."/>
            <person name="Lipzen A."/>
            <person name="Lukacs Z."/>
            <person name="Mihaltcheva S."/>
            <person name="Morgado L.N."/>
            <person name="Niskanen T."/>
            <person name="Noordeloos M.E."/>
            <person name="Ohm R.A."/>
            <person name="Ortiz-Santana B."/>
            <person name="Ovrebo C."/>
            <person name="Racz N."/>
            <person name="Riley R."/>
            <person name="Savchenko A."/>
            <person name="Shiryaev A."/>
            <person name="Soop K."/>
            <person name="Spirin V."/>
            <person name="Szebenyi C."/>
            <person name="Tomsovsky M."/>
            <person name="Tulloss R.E."/>
            <person name="Uehling J."/>
            <person name="Grigoriev I.V."/>
            <person name="Vagvolgyi C."/>
            <person name="Papp T."/>
            <person name="Martin F.M."/>
            <person name="Miettinen O."/>
            <person name="Hibbett D.S."/>
            <person name="Nagy L.G."/>
        </authorList>
    </citation>
    <scope>NUCLEOTIDE SEQUENCE [LARGE SCALE GENOMIC DNA]</scope>
    <source>
        <strain evidence="3 4">FP101781</strain>
    </source>
</reference>
<comment type="caution">
    <text evidence="3">The sequence shown here is derived from an EMBL/GenBank/DDBJ whole genome shotgun (WGS) entry which is preliminary data.</text>
</comment>
<dbReference type="GO" id="GO:0016791">
    <property type="term" value="F:phosphatase activity"/>
    <property type="evidence" value="ECO:0007669"/>
    <property type="project" value="UniProtKB-ARBA"/>
</dbReference>
<dbReference type="InterPro" id="IPR000387">
    <property type="entry name" value="Tyr_Pase_dom"/>
</dbReference>
<feature type="domain" description="Tyrosine specific protein phosphatases" evidence="2">
    <location>
        <begin position="342"/>
        <end position="372"/>
    </location>
</feature>
<dbReference type="EMBL" id="QPFP01000004">
    <property type="protein sequence ID" value="TEB37598.1"/>
    <property type="molecule type" value="Genomic_DNA"/>
</dbReference>
<dbReference type="AlphaFoldDB" id="A0A4Y7TUN9"/>
<dbReference type="Pfam" id="PF22784">
    <property type="entry name" value="PTP-SAK"/>
    <property type="match status" value="1"/>
</dbReference>
<organism evidence="3 4">
    <name type="scientific">Coprinellus micaceus</name>
    <name type="common">Glistening ink-cap mushroom</name>
    <name type="synonym">Coprinus micaceus</name>
    <dbReference type="NCBI Taxonomy" id="71717"/>
    <lineage>
        <taxon>Eukaryota</taxon>
        <taxon>Fungi</taxon>
        <taxon>Dikarya</taxon>
        <taxon>Basidiomycota</taxon>
        <taxon>Agaricomycotina</taxon>
        <taxon>Agaricomycetes</taxon>
        <taxon>Agaricomycetidae</taxon>
        <taxon>Agaricales</taxon>
        <taxon>Agaricineae</taxon>
        <taxon>Psathyrellaceae</taxon>
        <taxon>Coprinellus</taxon>
    </lineage>
</organism>
<accession>A0A4Y7TUN9</accession>
<keyword evidence="4" id="KW-1185">Reference proteome</keyword>
<keyword evidence="1" id="KW-0378">Hydrolase</keyword>
<dbReference type="Proteomes" id="UP000298030">
    <property type="component" value="Unassembled WGS sequence"/>
</dbReference>
<gene>
    <name evidence="3" type="ORF">FA13DRAFT_1621749</name>
</gene>
<dbReference type="STRING" id="71717.A0A4Y7TUN9"/>
<evidence type="ECO:0000256" key="1">
    <source>
        <dbReference type="ARBA" id="ARBA00022801"/>
    </source>
</evidence>
<proteinExistence type="predicted"/>
<dbReference type="PANTHER" id="PTHR23339">
    <property type="entry name" value="TYROSINE SPECIFIC PROTEIN PHOSPHATASE AND DUAL SPECIFICITY PROTEIN PHOSPHATASE"/>
    <property type="match status" value="1"/>
</dbReference>
<evidence type="ECO:0000313" key="3">
    <source>
        <dbReference type="EMBL" id="TEB37598.1"/>
    </source>
</evidence>
<name>A0A4Y7TUN9_COPMI</name>
<evidence type="ECO:0000313" key="4">
    <source>
        <dbReference type="Proteomes" id="UP000298030"/>
    </source>
</evidence>
<dbReference type="Gene3D" id="3.90.190.10">
    <property type="entry name" value="Protein tyrosine phosphatase superfamily"/>
    <property type="match status" value="1"/>
</dbReference>
<sequence length="446" mass="48269">MHSCILAELASQHHLSDYNRLRYGPKGSPIRYSPLSTAFPAQFQHLQLRQLQVAELQTAWHIASNAPHDAFAEHLSDQLQAAMDEPLTPQSATLRVKTSMTHPINISCLLPPESLSLIESHAAIAPRPSPVILEVPAEFCPTKSGKLSPVAPILRPSLSLPPVPTELGAALHAAISATLPSSPTVDLIHRVPAVAPAVVNPTHRIVSAPGSPLSLPLSLEIPEKATLVTVQDVPEQQEAKMETPPCLSIGNLYMSSCPGKKVRLNGPVNGRSAVCRDVSTDMARMKSFGIGCIICCLDDEELELLGASWQVYLRSAQALGMDVLRLPVPEGLPPITPAYLDLHLSRLIQDYTLKGIHVLVHCRGGVGRAGVVACCWMARLGICGWVEENIGSDATECHPHGPAVLTFVNTVIGFLRKRRNPKAVETFEQVQFLVGYVEFLQGRNLD</sequence>
<dbReference type="InterPro" id="IPR057023">
    <property type="entry name" value="PTP-SAK"/>
</dbReference>